<evidence type="ECO:0000256" key="1">
    <source>
        <dbReference type="ARBA" id="ARBA00009981"/>
    </source>
</evidence>
<gene>
    <name evidence="2" type="ORF">PTI45_04437</name>
</gene>
<evidence type="ECO:0000313" key="2">
    <source>
        <dbReference type="EMBL" id="ODP26597.1"/>
    </source>
</evidence>
<name>A0A1E3KYJ3_9BACL</name>
<dbReference type="SUPFAM" id="SSF143120">
    <property type="entry name" value="YefM-like"/>
    <property type="match status" value="1"/>
</dbReference>
<comment type="similarity">
    <text evidence="1">Belongs to the phD/YefM antitoxin family.</text>
</comment>
<proteinExistence type="inferred from homology"/>
<keyword evidence="3" id="KW-1185">Reference proteome</keyword>
<accession>A0A1E3KYJ3</accession>
<reference evidence="2 3" key="1">
    <citation type="submission" date="2016-08" db="EMBL/GenBank/DDBJ databases">
        <title>Genome sequencing of Paenibacillus sp. TI45-13ar, isolated from Korean traditional nuruk.</title>
        <authorList>
            <person name="Kim S.-J."/>
        </authorList>
    </citation>
    <scope>NUCLEOTIDE SEQUENCE [LARGE SCALE GENOMIC DNA]</scope>
    <source>
        <strain evidence="2 3">TI45-13ar</strain>
    </source>
</reference>
<dbReference type="STRING" id="1886670.PTI45_04437"/>
<dbReference type="EMBL" id="MDER01000086">
    <property type="protein sequence ID" value="ODP26597.1"/>
    <property type="molecule type" value="Genomic_DNA"/>
</dbReference>
<sequence>MAKLLEPQKDVSLEQPILFGRDQLVNTATISRQFSKVKLLAKVKPLFITDNGNVDSVLLSYEAYEEMYNRIQSLEQEVLDYRAEEATAKPESSVDWQTVRRSSKE</sequence>
<dbReference type="InterPro" id="IPR036165">
    <property type="entry name" value="YefM-like_sf"/>
</dbReference>
<dbReference type="AlphaFoldDB" id="A0A1E3KYJ3"/>
<comment type="caution">
    <text evidence="2">The sequence shown here is derived from an EMBL/GenBank/DDBJ whole genome shotgun (WGS) entry which is preliminary data.</text>
</comment>
<protein>
    <recommendedName>
        <fullName evidence="4">Prevent-host-death family protein</fullName>
    </recommendedName>
</protein>
<evidence type="ECO:0000313" key="3">
    <source>
        <dbReference type="Proteomes" id="UP000094578"/>
    </source>
</evidence>
<evidence type="ECO:0008006" key="4">
    <source>
        <dbReference type="Google" id="ProtNLM"/>
    </source>
</evidence>
<dbReference type="RefSeq" id="WP_069329728.1">
    <property type="nucleotide sequence ID" value="NZ_MDER01000086.1"/>
</dbReference>
<organism evidence="2 3">
    <name type="scientific">Paenibacillus nuruki</name>
    <dbReference type="NCBI Taxonomy" id="1886670"/>
    <lineage>
        <taxon>Bacteria</taxon>
        <taxon>Bacillati</taxon>
        <taxon>Bacillota</taxon>
        <taxon>Bacilli</taxon>
        <taxon>Bacillales</taxon>
        <taxon>Paenibacillaceae</taxon>
        <taxon>Paenibacillus</taxon>
    </lineage>
</organism>
<dbReference type="Proteomes" id="UP000094578">
    <property type="component" value="Unassembled WGS sequence"/>
</dbReference>